<dbReference type="RefSeq" id="WP_143045134.1">
    <property type="nucleotide sequence ID" value="NZ_FNSU01000003.1"/>
</dbReference>
<dbReference type="Proteomes" id="UP000316123">
    <property type="component" value="Unassembled WGS sequence"/>
</dbReference>
<keyword evidence="1" id="KW-1133">Transmembrane helix</keyword>
<keyword evidence="1" id="KW-0472">Membrane</keyword>
<evidence type="ECO:0000313" key="2">
    <source>
        <dbReference type="EMBL" id="TWR59008.1"/>
    </source>
</evidence>
<keyword evidence="1" id="KW-0812">Transmembrane</keyword>
<feature type="transmembrane region" description="Helical" evidence="1">
    <location>
        <begin position="37"/>
        <end position="59"/>
    </location>
</feature>
<sequence>MSSAEKDAARSTGISIAVVGIALGLAVAVYISPKNEYFLGNFTYLWLPQAAVLALALACKTSRESVGGIAIALALYLSVFAFWFSGRNADSMAWLGYFFSFHGALIGAGFAIVSEKPHHSRRKLQHHCDAATIFVSPLFELLRLLS</sequence>
<accession>A0A9X9BR15</accession>
<feature type="transmembrane region" description="Helical" evidence="1">
    <location>
        <begin position="12"/>
        <end position="31"/>
    </location>
</feature>
<name>A0A9X9BR15_PSEMA</name>
<evidence type="ECO:0000313" key="3">
    <source>
        <dbReference type="Proteomes" id="UP000316123"/>
    </source>
</evidence>
<proteinExistence type="predicted"/>
<gene>
    <name evidence="2" type="ORF">FIV41_15800</name>
</gene>
<feature type="transmembrane region" description="Helical" evidence="1">
    <location>
        <begin position="66"/>
        <end position="86"/>
    </location>
</feature>
<dbReference type="AlphaFoldDB" id="A0A9X9BR15"/>
<dbReference type="EMBL" id="VFEQ01000009">
    <property type="protein sequence ID" value="TWR59008.1"/>
    <property type="molecule type" value="Genomic_DNA"/>
</dbReference>
<dbReference type="OrthoDB" id="6904207at2"/>
<organism evidence="2 3">
    <name type="scientific">Pseudomonas marginalis</name>
    <name type="common">Pseudomonas panacis</name>
    <dbReference type="NCBI Taxonomy" id="298"/>
    <lineage>
        <taxon>Bacteria</taxon>
        <taxon>Pseudomonadati</taxon>
        <taxon>Pseudomonadota</taxon>
        <taxon>Gammaproteobacteria</taxon>
        <taxon>Pseudomonadales</taxon>
        <taxon>Pseudomonadaceae</taxon>
        <taxon>Pseudomonas</taxon>
    </lineage>
</organism>
<reference evidence="2 3" key="1">
    <citation type="submission" date="2019-06" db="EMBL/GenBank/DDBJ databases">
        <title>Pseudomonas bimorpha sp. nov. isolated from bovine raw milk and skim milk concentrate.</title>
        <authorList>
            <person name="Hofmann K."/>
            <person name="Huptas C."/>
            <person name="Doll E."/>
            <person name="Scherer S."/>
            <person name="Wenning M."/>
        </authorList>
    </citation>
    <scope>NUCLEOTIDE SEQUENCE [LARGE SCALE GENOMIC DNA]</scope>
    <source>
        <strain evidence="2 3">DSM 13124</strain>
    </source>
</reference>
<protein>
    <submittedName>
        <fullName evidence="2">Uncharacterized protein</fullName>
    </submittedName>
</protein>
<feature type="transmembrane region" description="Helical" evidence="1">
    <location>
        <begin position="92"/>
        <end position="113"/>
    </location>
</feature>
<evidence type="ECO:0000256" key="1">
    <source>
        <dbReference type="SAM" id="Phobius"/>
    </source>
</evidence>
<comment type="caution">
    <text evidence="2">The sequence shown here is derived from an EMBL/GenBank/DDBJ whole genome shotgun (WGS) entry which is preliminary data.</text>
</comment>